<evidence type="ECO:0000313" key="3">
    <source>
        <dbReference type="Proteomes" id="UP000015103"/>
    </source>
</evidence>
<feature type="region of interest" description="Disordered" evidence="1">
    <location>
        <begin position="943"/>
        <end position="1062"/>
    </location>
</feature>
<dbReference type="InterPro" id="IPR026074">
    <property type="entry name" value="MAP1"/>
</dbReference>
<feature type="region of interest" description="Disordered" evidence="1">
    <location>
        <begin position="597"/>
        <end position="637"/>
    </location>
</feature>
<feature type="compositionally biased region" description="Basic and acidic residues" evidence="1">
    <location>
        <begin position="1180"/>
        <end position="1190"/>
    </location>
</feature>
<dbReference type="STRING" id="13249.T1HAN8"/>
<feature type="compositionally biased region" description="Basic and acidic residues" evidence="1">
    <location>
        <begin position="97"/>
        <end position="108"/>
    </location>
</feature>
<feature type="compositionally biased region" description="Basic and acidic residues" evidence="1">
    <location>
        <begin position="1507"/>
        <end position="1521"/>
    </location>
</feature>
<feature type="region of interest" description="Disordered" evidence="1">
    <location>
        <begin position="1297"/>
        <end position="1410"/>
    </location>
</feature>
<feature type="compositionally biased region" description="Polar residues" evidence="1">
    <location>
        <begin position="1586"/>
        <end position="1598"/>
    </location>
</feature>
<feature type="region of interest" description="Disordered" evidence="1">
    <location>
        <begin position="513"/>
        <end position="574"/>
    </location>
</feature>
<dbReference type="GO" id="GO:0000226">
    <property type="term" value="P:microtubule cytoskeleton organization"/>
    <property type="evidence" value="ECO:0007669"/>
    <property type="project" value="InterPro"/>
</dbReference>
<feature type="compositionally biased region" description="Basic and acidic residues" evidence="1">
    <location>
        <begin position="59"/>
        <end position="71"/>
    </location>
</feature>
<feature type="region of interest" description="Disordered" evidence="1">
    <location>
        <begin position="356"/>
        <end position="375"/>
    </location>
</feature>
<feature type="region of interest" description="Disordered" evidence="1">
    <location>
        <begin position="1"/>
        <end position="108"/>
    </location>
</feature>
<dbReference type="GO" id="GO:0030425">
    <property type="term" value="C:dendrite"/>
    <property type="evidence" value="ECO:0007669"/>
    <property type="project" value="TreeGrafter"/>
</dbReference>
<dbReference type="GO" id="GO:0043025">
    <property type="term" value="C:neuronal cell body"/>
    <property type="evidence" value="ECO:0007669"/>
    <property type="project" value="TreeGrafter"/>
</dbReference>
<feature type="region of interest" description="Disordered" evidence="1">
    <location>
        <begin position="1547"/>
        <end position="1625"/>
    </location>
</feature>
<dbReference type="PANTHER" id="PTHR13843">
    <property type="entry name" value="MICROTUBULE-ASSOCIATED PROTEIN"/>
    <property type="match status" value="1"/>
</dbReference>
<dbReference type="EnsemblMetazoa" id="RPRC001093-RA">
    <property type="protein sequence ID" value="RPRC001093-PA"/>
    <property type="gene ID" value="RPRC001093"/>
</dbReference>
<dbReference type="PANTHER" id="PTHR13843:SF12">
    <property type="entry name" value="ATPASE F1_V1_A1 COMPLEX ALPHA_BETA SUBUNIT NUCLEOTIDE-BINDING DOMAIN-CONTAINING PROTEIN"/>
    <property type="match status" value="1"/>
</dbReference>
<dbReference type="Proteomes" id="UP000015103">
    <property type="component" value="Unassembled WGS sequence"/>
</dbReference>
<feature type="compositionally biased region" description="Basic and acidic residues" evidence="1">
    <location>
        <begin position="948"/>
        <end position="959"/>
    </location>
</feature>
<dbReference type="GO" id="GO:0031114">
    <property type="term" value="P:regulation of microtubule depolymerization"/>
    <property type="evidence" value="ECO:0007669"/>
    <property type="project" value="TreeGrafter"/>
</dbReference>
<evidence type="ECO:0000256" key="1">
    <source>
        <dbReference type="SAM" id="MobiDB-lite"/>
    </source>
</evidence>
<feature type="region of interest" description="Disordered" evidence="1">
    <location>
        <begin position="1180"/>
        <end position="1200"/>
    </location>
</feature>
<feature type="compositionally biased region" description="Basic and acidic residues" evidence="1">
    <location>
        <begin position="9"/>
        <end position="46"/>
    </location>
</feature>
<feature type="compositionally biased region" description="Basic and acidic residues" evidence="1">
    <location>
        <begin position="513"/>
        <end position="542"/>
    </location>
</feature>
<dbReference type="GO" id="GO:0005829">
    <property type="term" value="C:cytosol"/>
    <property type="evidence" value="ECO:0007669"/>
    <property type="project" value="TreeGrafter"/>
</dbReference>
<reference evidence="2" key="1">
    <citation type="submission" date="2015-05" db="UniProtKB">
        <authorList>
            <consortium name="EnsemblMetazoa"/>
        </authorList>
    </citation>
    <scope>IDENTIFICATION</scope>
</reference>
<dbReference type="GO" id="GO:0005875">
    <property type="term" value="C:microtubule associated complex"/>
    <property type="evidence" value="ECO:0007669"/>
    <property type="project" value="TreeGrafter"/>
</dbReference>
<dbReference type="GO" id="GO:0007409">
    <property type="term" value="P:axonogenesis"/>
    <property type="evidence" value="ECO:0007669"/>
    <property type="project" value="TreeGrafter"/>
</dbReference>
<feature type="region of interest" description="Disordered" evidence="1">
    <location>
        <begin position="458"/>
        <end position="489"/>
    </location>
</feature>
<feature type="compositionally biased region" description="Basic and acidic residues" evidence="1">
    <location>
        <begin position="472"/>
        <end position="489"/>
    </location>
</feature>
<feature type="region of interest" description="Disordered" evidence="1">
    <location>
        <begin position="843"/>
        <end position="866"/>
    </location>
</feature>
<keyword evidence="3" id="KW-1185">Reference proteome</keyword>
<dbReference type="GO" id="GO:0016358">
    <property type="term" value="P:dendrite development"/>
    <property type="evidence" value="ECO:0007669"/>
    <property type="project" value="TreeGrafter"/>
</dbReference>
<proteinExistence type="predicted"/>
<dbReference type="eggNOG" id="KOG3592">
    <property type="taxonomic scope" value="Eukaryota"/>
</dbReference>
<evidence type="ECO:0000313" key="2">
    <source>
        <dbReference type="EnsemblMetazoa" id="RPRC001093-PA"/>
    </source>
</evidence>
<sequence>MVGLYLSDEEQKAEVETKEKEVPKTEQEKEILEKKEDKITSEEQKAEIGTQGKEVPFTKQEDEISGKKEDQIPTVDQKTQLGKQEKEVPLTEQENVISEKKEAKPVHEADKILEEELDTQEIKPVSPQPEGFQVDLDSKTYKLEGKEPSLIEMVKSEDKEIKVDEKDTKQVGKMEKDVKIDEELLLSGRKAEEIDLNTVEETKELKSEIKDVQAVSFQEAEKPEEKKLVGEDPQKEDEMKGDDLISTSDRKLKEDSKETLKTDEEMKIEKQETKPDDKKATKVVDEIATEEKPKKEVEELSGKEEKVKPESIQIDDKILSPKKEALEEKASKPFDEVVKTEDKIIQPKDKVAQEVSAKLEEKETDKAEKPVEKGLKVEDDFVKQKEEDVETKSEAVKQKEKTETLSEEIKQESKANEQVEEILIEKKTDLLEKAVAAKSAEEISVEKPLKLQEEVDEVEKTKNGESAAVLPKEPEMEKEDKIQMKQETEVDKIVENGEIKLAEEGDVEVVKDKMESKLDVQEKESVGDSVELKDKDTPKAKTEIGMPKLDSALNLEEESKEKSETEIQEKALDKKPTVEKVDFKDIKTEQIKESFKPEEVVKELDKSELEDTEKLDTNEKDIQLATSREKPVTSESFDEKTVVKEDLKILESKISSEEEKVKDDSLSKEKMDVSKKDIKEEEIILAKTDSTKAKEEPAKTGTVIDSIFGKTKEVVSSLFHRTEPKTAVNGTEADTKDSIKSETQELFKEEISKEKDSLQSFDSKTVTGKYEEQLKELKDEEKTDLSTKVKGVTEMIAPITPKIAEEEMLSKTEVKTESDSKMLETLVEQTARSEDLLGSVLEKKGEETAAEQTADEFDDKPTVVNGKDKSKDKIEFSKGTDIVETIEQKEKIVLGKGVLEMQATDIKTYIDKEIRDEELKSKSDDIKVTDILTTAEKIVSSLNGSSITDEKEQYDEKRFSSPLPGSELTNGFNKDVKKTTEPVIQDAQIAEIKSEQGQLLESEKISKSSESKSEEEKPPKSPQLTKLGVETIKSSEELIDQSAKDEKHERKTDKLSEAVKETEEKINGVIESTKEVTKDICQKSSDTVDSSLSKVEALSDSLMKKDSEEKPVKAEGLETECKEKVDIITKSLTEASEISKEIQKDSSEVKGQIESVVASVSKKVDEGISKIGDTLLESDHTSDAIKKEDSTQDSIPSVEKPIDESSVKLLTSSFLESEVQKWDDSVDDEGVRKSEIIEQGTEIVEDIIDKGAELAKERKDSVLQESKVSEPSVLDTCKDKEKVLLKTEGEPVLLSSTLTSLKKDLSRSDTPGSDPVSEKEYDLGRATPQSDISSGQVSRAVTHVWESTEGRPESRHYDSDEDVPGSPLSITSHVPSPPQFEYDLPKGKETMTSSFYGSLPSEPSDIDTGKPIASDMFASMYVSKYGGLDDDHDVDETEILAKDDKGGPYDSGFSGDKELDTDFETAVKEHTALRGSTLTTSLTEAKKALSETCEKILPQPATSQAEQPKDARKDPIEKWDKPLGLPPPPKIGAKQYTIWNPFKEWGSPLGLPSPAPPPPREDSHTDIEVDTSGSAKTTPKKISKMNADNNKLALNNTIGKDANNKTKRSDSPVKKLQNKDGRKSGVNPIYMDLSYVPHHGNSHYANVEFFKKVRARYYVFSGTEPSKEVFNALLEAKQTWEDKDLEVTIIPTYDTDTLGYWTAENEETLSKYKIDLSPSASRCTINLQDHDTSCSAYRLRLVKYSIDKTKGLLSVFQKNFLL</sequence>
<feature type="region of interest" description="Disordered" evidence="1">
    <location>
        <begin position="215"/>
        <end position="330"/>
    </location>
</feature>
<dbReference type="HOGENOM" id="CLU_239065_0_0_1"/>
<dbReference type="GO" id="GO:0008017">
    <property type="term" value="F:microtubule binding"/>
    <property type="evidence" value="ECO:0007669"/>
    <property type="project" value="InterPro"/>
</dbReference>
<organism evidence="2 3">
    <name type="scientific">Rhodnius prolixus</name>
    <name type="common">Triatomid bug</name>
    <dbReference type="NCBI Taxonomy" id="13249"/>
    <lineage>
        <taxon>Eukaryota</taxon>
        <taxon>Metazoa</taxon>
        <taxon>Ecdysozoa</taxon>
        <taxon>Arthropoda</taxon>
        <taxon>Hexapoda</taxon>
        <taxon>Insecta</taxon>
        <taxon>Pterygota</taxon>
        <taxon>Neoptera</taxon>
        <taxon>Paraneoptera</taxon>
        <taxon>Hemiptera</taxon>
        <taxon>Heteroptera</taxon>
        <taxon>Panheteroptera</taxon>
        <taxon>Cimicomorpha</taxon>
        <taxon>Reduviidae</taxon>
        <taxon>Triatominae</taxon>
        <taxon>Rhodnius</taxon>
    </lineage>
</organism>
<dbReference type="GO" id="GO:0003779">
    <property type="term" value="F:actin binding"/>
    <property type="evidence" value="ECO:0007669"/>
    <property type="project" value="TreeGrafter"/>
</dbReference>
<feature type="compositionally biased region" description="Basic and acidic residues" evidence="1">
    <location>
        <begin position="219"/>
        <end position="330"/>
    </location>
</feature>
<dbReference type="EMBL" id="ACPB03014736">
    <property type="status" value="NOT_ANNOTATED_CDS"/>
    <property type="molecule type" value="Genomic_DNA"/>
</dbReference>
<feature type="compositionally biased region" description="Basic and acidic residues" evidence="1">
    <location>
        <begin position="557"/>
        <end position="574"/>
    </location>
</feature>
<protein>
    <submittedName>
        <fullName evidence="2">Uncharacterized protein</fullName>
    </submittedName>
</protein>
<feature type="region of interest" description="Disordered" evidence="1">
    <location>
        <begin position="382"/>
        <end position="418"/>
    </location>
</feature>
<feature type="region of interest" description="Disordered" evidence="1">
    <location>
        <begin position="1493"/>
        <end position="1534"/>
    </location>
</feature>
<dbReference type="GO" id="GO:0005874">
    <property type="term" value="C:microtubule"/>
    <property type="evidence" value="ECO:0007669"/>
    <property type="project" value="InterPro"/>
</dbReference>
<feature type="compositionally biased region" description="Basic and acidic residues" evidence="1">
    <location>
        <begin position="1602"/>
        <end position="1623"/>
    </location>
</feature>
<dbReference type="EMBL" id="ACPB03014737">
    <property type="status" value="NOT_ANNOTATED_CDS"/>
    <property type="molecule type" value="Genomic_DNA"/>
</dbReference>
<feature type="compositionally biased region" description="Polar residues" evidence="1">
    <location>
        <begin position="1327"/>
        <end position="1339"/>
    </location>
</feature>
<accession>T1HAN8</accession>
<dbReference type="InParanoid" id="T1HAN8"/>
<feature type="compositionally biased region" description="Basic and acidic residues" evidence="1">
    <location>
        <begin position="1042"/>
        <end position="1062"/>
    </location>
</feature>
<dbReference type="VEuPathDB" id="VectorBase:RPRC001093"/>
<dbReference type="GO" id="GO:0045202">
    <property type="term" value="C:synapse"/>
    <property type="evidence" value="ECO:0007669"/>
    <property type="project" value="TreeGrafter"/>
</dbReference>
<dbReference type="OMA" id="HYENIEL"/>
<feature type="compositionally biased region" description="Basic and acidic residues" evidence="1">
    <location>
        <begin position="1346"/>
        <end position="1358"/>
    </location>
</feature>
<name>T1HAN8_RHOPR</name>
<feature type="compositionally biased region" description="Basic and acidic residues" evidence="1">
    <location>
        <begin position="1001"/>
        <end position="1019"/>
    </location>
</feature>